<sequence length="1023" mass="113074">MSSPESNDDDLAVPPSLAPGLDFGSDTNMSLVQQQIGNAVHARVPDAFSRALNFLACQPVTRHSQENRQSSSRPLTGTTDSGCPEDPAYLLSPVLTDNLASVVRDVTTDAEAGSQVSHGPLCSPLAYESGGGQSVVYDVSDYPESATSVTDINRRKGRTDAGAPTKGAVGVNLPIYVCKAHSEISSVSGRSPSVVDDITSRDQNEAVPTPPSANVAQISTNEVNKANTSVGNSTAEFEHLESRVKEFLSPEGAGGAASNSSHSTDGTRSKHWRTVIRDFRKEAAKDNEFPSQTITPNSGISSTTPSEGEKSTPKALEYGETALLEDTRMRIRQMNSERKRRSSVSSASSLGLRPMRSVFPSIFDKHAKRRGPAVPPSQTTLRHPASSSTSESSGALFGKEKRPNGMRSGVEKTVRRPHLWHSQSTPLLEKSFDEESPGGRLAREVIGRDILNSPLPVKLFGDSQIHGFQIPRITVPAVSAVEGFANAEAVHLAKQLRDLIAYLDIVSEEHRRKFTEFEEIYDTLMDENEELHRKVKDLNATVGRLEEADKLRNETLAMLKESERSRNADLERLKKENALLLRKQRMKQDDESTIVKLCREQIDELKKSKRELERQKIDQRAQMRKLDTTIKEKDKKIEEIIAEKERLEKRFKALSDEQAKRRGRSAEESMASAAMERASNKPPVSMATKRIGGMTITSGLPGKTLSMRTGKENIAPSSGRTLATLPEESTDTMTDSGEGTMLMESSHDSNSPVPGANHAKSVRWNEPLETALFSPPSFTHSSANSPDANEPNADMKITRMEENLVGHASLFESGKGDFAVYTRTHCGCSYYEYSNTDTRWVHPSKKYQVNYYGQVGATTVQIEDNMLLVRHFLNGQLEIYRRSGEVTLVTPNGRRTEVLRDQNGFFRTEIYELDGQVRVIGIDNCETIKKATATSCYRMDGSYVSRVDSDESYEWRAVDYIIRRFKGGDVKVRLTLIDTSITMLCCDVGTVKHLNKPTHCAKKYCVEWGTVARNRSRQAAAAM</sequence>
<reference evidence="4" key="1">
    <citation type="submission" date="2016-06" db="UniProtKB">
        <authorList>
            <consortium name="WormBaseParasite"/>
        </authorList>
    </citation>
    <scope>IDENTIFICATION</scope>
</reference>
<feature type="region of interest" description="Disordered" evidence="1">
    <location>
        <begin position="247"/>
        <end position="327"/>
    </location>
</feature>
<feature type="compositionally biased region" description="Acidic residues" evidence="1">
    <location>
        <begin position="1"/>
        <end position="11"/>
    </location>
</feature>
<feature type="region of interest" description="Disordered" evidence="1">
    <location>
        <begin position="1"/>
        <end position="26"/>
    </location>
</feature>
<feature type="compositionally biased region" description="Basic and acidic residues" evidence="1">
    <location>
        <begin position="275"/>
        <end position="288"/>
    </location>
</feature>
<evidence type="ECO:0000313" key="3">
    <source>
        <dbReference type="Proteomes" id="UP000050794"/>
    </source>
</evidence>
<protein>
    <submittedName>
        <fullName evidence="4">Lipase_3 domain-containing protein</fullName>
    </submittedName>
</protein>
<feature type="compositionally biased region" description="Polar residues" evidence="1">
    <location>
        <begin position="67"/>
        <end position="81"/>
    </location>
</feature>
<evidence type="ECO:0000313" key="4">
    <source>
        <dbReference type="WBParaSite" id="TCNE_0001403001-mRNA-1"/>
    </source>
</evidence>
<accession>A0A183UZW0</accession>
<reference evidence="2 3" key="2">
    <citation type="submission" date="2018-11" db="EMBL/GenBank/DDBJ databases">
        <authorList>
            <consortium name="Pathogen Informatics"/>
        </authorList>
    </citation>
    <scope>NUCLEOTIDE SEQUENCE [LARGE SCALE GENOMIC DNA]</scope>
</reference>
<dbReference type="AlphaFoldDB" id="A0A183UZW0"/>
<gene>
    <name evidence="2" type="ORF">TCNE_LOCUS14030</name>
</gene>
<dbReference type="EMBL" id="UYWY01022025">
    <property type="protein sequence ID" value="VDM45351.1"/>
    <property type="molecule type" value="Genomic_DNA"/>
</dbReference>
<organism evidence="3 4">
    <name type="scientific">Toxocara canis</name>
    <name type="common">Canine roundworm</name>
    <dbReference type="NCBI Taxonomy" id="6265"/>
    <lineage>
        <taxon>Eukaryota</taxon>
        <taxon>Metazoa</taxon>
        <taxon>Ecdysozoa</taxon>
        <taxon>Nematoda</taxon>
        <taxon>Chromadorea</taxon>
        <taxon>Rhabditida</taxon>
        <taxon>Spirurina</taxon>
        <taxon>Ascaridomorpha</taxon>
        <taxon>Ascaridoidea</taxon>
        <taxon>Toxocaridae</taxon>
        <taxon>Toxocara</taxon>
    </lineage>
</organism>
<dbReference type="Proteomes" id="UP000050794">
    <property type="component" value="Unassembled WGS sequence"/>
</dbReference>
<feature type="region of interest" description="Disordered" evidence="1">
    <location>
        <begin position="655"/>
        <end position="759"/>
    </location>
</feature>
<keyword evidence="3" id="KW-1185">Reference proteome</keyword>
<name>A0A183UZW0_TOXCA</name>
<feature type="compositionally biased region" description="Basic and acidic residues" evidence="1">
    <location>
        <begin position="655"/>
        <end position="667"/>
    </location>
</feature>
<feature type="compositionally biased region" description="Low complexity" evidence="1">
    <location>
        <begin position="668"/>
        <end position="677"/>
    </location>
</feature>
<evidence type="ECO:0000313" key="2">
    <source>
        <dbReference type="EMBL" id="VDM45351.1"/>
    </source>
</evidence>
<dbReference type="WBParaSite" id="TCNE_0001403001-mRNA-1">
    <property type="protein sequence ID" value="TCNE_0001403001-mRNA-1"/>
    <property type="gene ID" value="TCNE_0001403001"/>
</dbReference>
<proteinExistence type="predicted"/>
<evidence type="ECO:0000256" key="1">
    <source>
        <dbReference type="SAM" id="MobiDB-lite"/>
    </source>
</evidence>
<feature type="compositionally biased region" description="Basic and acidic residues" evidence="1">
    <location>
        <begin position="398"/>
        <end position="414"/>
    </location>
</feature>
<feature type="region of interest" description="Disordered" evidence="1">
    <location>
        <begin position="362"/>
        <end position="415"/>
    </location>
</feature>
<feature type="region of interest" description="Disordered" evidence="1">
    <location>
        <begin position="61"/>
        <end position="83"/>
    </location>
</feature>
<feature type="compositionally biased region" description="Polar residues" evidence="1">
    <location>
        <begin position="289"/>
        <end position="306"/>
    </location>
</feature>